<keyword evidence="3" id="KW-1185">Reference proteome</keyword>
<accession>A0A915B3H8</accession>
<proteinExistence type="predicted"/>
<name>A0A915B3H8_PARUN</name>
<evidence type="ECO:0000256" key="1">
    <source>
        <dbReference type="SAM" id="Coils"/>
    </source>
</evidence>
<feature type="transmembrane region" description="Helical" evidence="2">
    <location>
        <begin position="187"/>
        <end position="208"/>
    </location>
</feature>
<reference evidence="4" key="1">
    <citation type="submission" date="2022-11" db="UniProtKB">
        <authorList>
            <consortium name="WormBaseParasite"/>
        </authorList>
    </citation>
    <scope>IDENTIFICATION</scope>
</reference>
<feature type="coiled-coil region" evidence="1">
    <location>
        <begin position="35"/>
        <end position="76"/>
    </location>
</feature>
<keyword evidence="2" id="KW-0812">Transmembrane</keyword>
<evidence type="ECO:0000313" key="4">
    <source>
        <dbReference type="WBParaSite" id="PgR025_g060_t03"/>
    </source>
</evidence>
<organism evidence="3 4">
    <name type="scientific">Parascaris univalens</name>
    <name type="common">Nematode worm</name>
    <dbReference type="NCBI Taxonomy" id="6257"/>
    <lineage>
        <taxon>Eukaryota</taxon>
        <taxon>Metazoa</taxon>
        <taxon>Ecdysozoa</taxon>
        <taxon>Nematoda</taxon>
        <taxon>Chromadorea</taxon>
        <taxon>Rhabditida</taxon>
        <taxon>Spirurina</taxon>
        <taxon>Ascaridomorpha</taxon>
        <taxon>Ascaridoidea</taxon>
        <taxon>Ascarididae</taxon>
        <taxon>Parascaris</taxon>
    </lineage>
</organism>
<evidence type="ECO:0000256" key="2">
    <source>
        <dbReference type="SAM" id="Phobius"/>
    </source>
</evidence>
<dbReference type="AlphaFoldDB" id="A0A915B3H8"/>
<keyword evidence="2" id="KW-0472">Membrane</keyword>
<keyword evidence="2" id="KW-1133">Transmembrane helix</keyword>
<evidence type="ECO:0000313" key="3">
    <source>
        <dbReference type="Proteomes" id="UP000887569"/>
    </source>
</evidence>
<feature type="coiled-coil region" evidence="1">
    <location>
        <begin position="154"/>
        <end position="181"/>
    </location>
</feature>
<keyword evidence="1" id="KW-0175">Coiled coil</keyword>
<sequence>MRTIQCDITKELLRMPCDASVSATLISEKVNANMLAEAESKIAELKRHLRDRDRMIRELEEELRAKDAIIADKSQLIDRLEQWYPETFPADVASLGNISELTIQYVDANEKQTTSVGDARKMLEQYDEEHRLRLKLTEQNEQLLSQWDAALEYVEKVQKQLQAEMRRVNLLSDENASLRKKIKDTVIISKGGVQFIAVFFVLFSLYLYSC</sequence>
<dbReference type="Proteomes" id="UP000887569">
    <property type="component" value="Unplaced"/>
</dbReference>
<dbReference type="WBParaSite" id="PgR025_g060_t03">
    <property type="protein sequence ID" value="PgR025_g060_t03"/>
    <property type="gene ID" value="PgR025_g060"/>
</dbReference>
<protein>
    <submittedName>
        <fullName evidence="4">Uncharacterized protein</fullName>
    </submittedName>
</protein>